<gene>
    <name evidence="2" type="ORF">F2Q69_00034019</name>
</gene>
<organism evidence="2 3">
    <name type="scientific">Brassica cretica</name>
    <name type="common">Mustard</name>
    <dbReference type="NCBI Taxonomy" id="69181"/>
    <lineage>
        <taxon>Eukaryota</taxon>
        <taxon>Viridiplantae</taxon>
        <taxon>Streptophyta</taxon>
        <taxon>Embryophyta</taxon>
        <taxon>Tracheophyta</taxon>
        <taxon>Spermatophyta</taxon>
        <taxon>Magnoliopsida</taxon>
        <taxon>eudicotyledons</taxon>
        <taxon>Gunneridae</taxon>
        <taxon>Pentapetalae</taxon>
        <taxon>rosids</taxon>
        <taxon>malvids</taxon>
        <taxon>Brassicales</taxon>
        <taxon>Brassicaceae</taxon>
        <taxon>Brassiceae</taxon>
        <taxon>Brassica</taxon>
    </lineage>
</organism>
<sequence>MLHQLLQEMSENRPSVQQQQAFSGQSGGNINAERNPSTSSISGGGRVPSRNNSFTVASNNNLHLSKDVSVTELSHGFSDDGFFNNSDIYGSL</sequence>
<accession>A0A8S9SFT9</accession>
<proteinExistence type="predicted"/>
<name>A0A8S9SFT9_BRACR</name>
<dbReference type="EMBL" id="QGKX02000004">
    <property type="protein sequence ID" value="KAF3598873.1"/>
    <property type="molecule type" value="Genomic_DNA"/>
</dbReference>
<evidence type="ECO:0000313" key="2">
    <source>
        <dbReference type="EMBL" id="KAF3598873.1"/>
    </source>
</evidence>
<feature type="compositionally biased region" description="Polar residues" evidence="1">
    <location>
        <begin position="32"/>
        <end position="41"/>
    </location>
</feature>
<comment type="caution">
    <text evidence="2">The sequence shown here is derived from an EMBL/GenBank/DDBJ whole genome shotgun (WGS) entry which is preliminary data.</text>
</comment>
<evidence type="ECO:0000313" key="3">
    <source>
        <dbReference type="Proteomes" id="UP000712600"/>
    </source>
</evidence>
<dbReference type="Proteomes" id="UP000712600">
    <property type="component" value="Unassembled WGS sequence"/>
</dbReference>
<feature type="region of interest" description="Disordered" evidence="1">
    <location>
        <begin position="1"/>
        <end position="57"/>
    </location>
</feature>
<dbReference type="AlphaFoldDB" id="A0A8S9SFT9"/>
<protein>
    <submittedName>
        <fullName evidence="2">Uncharacterized protein</fullName>
    </submittedName>
</protein>
<reference evidence="2" key="1">
    <citation type="submission" date="2019-12" db="EMBL/GenBank/DDBJ databases">
        <title>Genome sequencing and annotation of Brassica cretica.</title>
        <authorList>
            <person name="Studholme D.J."/>
            <person name="Sarris P."/>
        </authorList>
    </citation>
    <scope>NUCLEOTIDE SEQUENCE</scope>
    <source>
        <strain evidence="2">PFS-109/04</strain>
        <tissue evidence="2">Leaf</tissue>
    </source>
</reference>
<evidence type="ECO:0000256" key="1">
    <source>
        <dbReference type="SAM" id="MobiDB-lite"/>
    </source>
</evidence>
<feature type="compositionally biased region" description="Low complexity" evidence="1">
    <location>
        <begin position="15"/>
        <end position="24"/>
    </location>
</feature>